<keyword evidence="5" id="KW-0460">Magnesium</keyword>
<gene>
    <name evidence="8" type="ORF">SAMN04489835_3736</name>
</gene>
<feature type="domain" description="VapC50 C-terminal" evidence="7">
    <location>
        <begin position="128"/>
        <end position="179"/>
    </location>
</feature>
<keyword evidence="2" id="KW-0540">Nuclease</keyword>
<dbReference type="InterPro" id="IPR058652">
    <property type="entry name" value="VapC50_C"/>
</dbReference>
<evidence type="ECO:0000256" key="2">
    <source>
        <dbReference type="ARBA" id="ARBA00022722"/>
    </source>
</evidence>
<evidence type="ECO:0000256" key="5">
    <source>
        <dbReference type="ARBA" id="ARBA00022842"/>
    </source>
</evidence>
<evidence type="ECO:0000256" key="4">
    <source>
        <dbReference type="ARBA" id="ARBA00022801"/>
    </source>
</evidence>
<name>A0A1H6KJP5_MYCRU</name>
<sequence length="332" mass="37310">MPRIRVVLDACVLLPYQLADLLLRLADAELYEPLWSEAILEEVHRNLIGTFGVPTEKATKRLNHMRSAFPNANVTGYENLMDTMTTEPKDRHVAAAAVRGNAALIVTANIRDFPPDALEPYDIEVIHPDDFLQDQLDLSPALTLECLQRQRTEYTRPQFTFTEFYLTLAKTVPEFATRAATAERDSLPSEGPTPLEIVSGAAAHQAFFPDHEPDATDPLGAAYLWWAALQDRSELNDVLKALTYHPPAWGNYEWADQSLSGTGLMQFVERCPDDDTIVYVKFMPNVDHAMRAFGEIPLDDVRILTMVRCPDGLWRAWGLSHNHFPSAVEVHG</sequence>
<dbReference type="Proteomes" id="UP000182915">
    <property type="component" value="Chromosome I"/>
</dbReference>
<dbReference type="GO" id="GO:0016787">
    <property type="term" value="F:hydrolase activity"/>
    <property type="evidence" value="ECO:0007669"/>
    <property type="project" value="UniProtKB-KW"/>
</dbReference>
<keyword evidence="4" id="KW-0378">Hydrolase</keyword>
<accession>A0A1H6KJP5</accession>
<keyword evidence="3" id="KW-0479">Metal-binding</keyword>
<dbReference type="SUPFAM" id="SSF88723">
    <property type="entry name" value="PIN domain-like"/>
    <property type="match status" value="1"/>
</dbReference>
<dbReference type="InterPro" id="IPR002716">
    <property type="entry name" value="PIN_dom"/>
</dbReference>
<reference evidence="9" key="1">
    <citation type="submission" date="2016-10" db="EMBL/GenBank/DDBJ databases">
        <authorList>
            <person name="Varghese N."/>
            <person name="Submissions S."/>
        </authorList>
    </citation>
    <scope>NUCLEOTIDE SEQUENCE [LARGE SCALE GENOMIC DNA]</scope>
    <source>
        <strain evidence="9">DSM 45405</strain>
    </source>
</reference>
<dbReference type="GO" id="GO:0046872">
    <property type="term" value="F:metal ion binding"/>
    <property type="evidence" value="ECO:0007669"/>
    <property type="project" value="UniProtKB-KW"/>
</dbReference>
<dbReference type="EMBL" id="LT629971">
    <property type="protein sequence ID" value="SEH75873.1"/>
    <property type="molecule type" value="Genomic_DNA"/>
</dbReference>
<dbReference type="Pfam" id="PF13470">
    <property type="entry name" value="PIN_3"/>
    <property type="match status" value="1"/>
</dbReference>
<evidence type="ECO:0000256" key="1">
    <source>
        <dbReference type="ARBA" id="ARBA00022649"/>
    </source>
</evidence>
<evidence type="ECO:0000313" key="9">
    <source>
        <dbReference type="Proteomes" id="UP000182915"/>
    </source>
</evidence>
<evidence type="ECO:0000259" key="7">
    <source>
        <dbReference type="Pfam" id="PF26343"/>
    </source>
</evidence>
<keyword evidence="1" id="KW-1277">Toxin-antitoxin system</keyword>
<feature type="domain" description="PIN" evidence="6">
    <location>
        <begin position="5"/>
        <end position="111"/>
    </location>
</feature>
<dbReference type="GO" id="GO:0004518">
    <property type="term" value="F:nuclease activity"/>
    <property type="evidence" value="ECO:0007669"/>
    <property type="project" value="UniProtKB-KW"/>
</dbReference>
<dbReference type="Pfam" id="PF26343">
    <property type="entry name" value="VapC50_C"/>
    <property type="match status" value="1"/>
</dbReference>
<proteinExistence type="predicted"/>
<dbReference type="RefSeq" id="WP_197680328.1">
    <property type="nucleotide sequence ID" value="NZ_LT629971.1"/>
</dbReference>
<evidence type="ECO:0000256" key="3">
    <source>
        <dbReference type="ARBA" id="ARBA00022723"/>
    </source>
</evidence>
<evidence type="ECO:0000259" key="6">
    <source>
        <dbReference type="Pfam" id="PF13470"/>
    </source>
</evidence>
<dbReference type="AlphaFoldDB" id="A0A1H6KJP5"/>
<organism evidence="8 9">
    <name type="scientific">Mycolicibacterium rutilum</name>
    <name type="common">Mycobacterium rutilum</name>
    <dbReference type="NCBI Taxonomy" id="370526"/>
    <lineage>
        <taxon>Bacteria</taxon>
        <taxon>Bacillati</taxon>
        <taxon>Actinomycetota</taxon>
        <taxon>Actinomycetes</taxon>
        <taxon>Mycobacteriales</taxon>
        <taxon>Mycobacteriaceae</taxon>
        <taxon>Mycolicibacterium</taxon>
    </lineage>
</organism>
<protein>
    <submittedName>
        <fullName evidence="8">Predicted nucleic acid-binding protein, contains PIN domain</fullName>
    </submittedName>
</protein>
<dbReference type="InterPro" id="IPR029060">
    <property type="entry name" value="PIN-like_dom_sf"/>
</dbReference>
<evidence type="ECO:0000313" key="8">
    <source>
        <dbReference type="EMBL" id="SEH75873.1"/>
    </source>
</evidence>
<keyword evidence="9" id="KW-1185">Reference proteome</keyword>
<dbReference type="STRING" id="370526.SAMN04489835_3736"/>